<dbReference type="PANTHER" id="PTHR46413:SF1">
    <property type="entry name" value="HEAVY METAL-ASSOCIATED ISOPRENYLATED PLANT PROTEIN 6"/>
    <property type="match status" value="1"/>
</dbReference>
<dbReference type="CDD" id="cd00371">
    <property type="entry name" value="HMA"/>
    <property type="match status" value="1"/>
</dbReference>
<dbReference type="PANTHER" id="PTHR46413">
    <property type="entry name" value="HEAVY METAL-ASSOCIATED ISOPRENYLATED PLANT PROTEIN 6"/>
    <property type="match status" value="1"/>
</dbReference>
<gene>
    <name evidence="3" type="ORF">RJ641_008447</name>
</gene>
<feature type="region of interest" description="Disordered" evidence="1">
    <location>
        <begin position="145"/>
        <end position="189"/>
    </location>
</feature>
<dbReference type="SUPFAM" id="SSF55008">
    <property type="entry name" value="HMA, heavy metal-associated domain"/>
    <property type="match status" value="1"/>
</dbReference>
<evidence type="ECO:0000313" key="4">
    <source>
        <dbReference type="Proteomes" id="UP001370490"/>
    </source>
</evidence>
<accession>A0AAN8VFM2</accession>
<evidence type="ECO:0000256" key="1">
    <source>
        <dbReference type="SAM" id="MobiDB-lite"/>
    </source>
</evidence>
<name>A0AAN8VFM2_9MAGN</name>
<feature type="compositionally biased region" description="Basic and acidic residues" evidence="1">
    <location>
        <begin position="1"/>
        <end position="12"/>
    </location>
</feature>
<evidence type="ECO:0000259" key="2">
    <source>
        <dbReference type="PROSITE" id="PS50846"/>
    </source>
</evidence>
<evidence type="ECO:0000313" key="3">
    <source>
        <dbReference type="EMBL" id="KAK6926728.1"/>
    </source>
</evidence>
<proteinExistence type="predicted"/>
<dbReference type="PROSITE" id="PS50846">
    <property type="entry name" value="HMA_2"/>
    <property type="match status" value="1"/>
</dbReference>
<dbReference type="Proteomes" id="UP001370490">
    <property type="component" value="Unassembled WGS sequence"/>
</dbReference>
<dbReference type="Gene3D" id="3.30.70.100">
    <property type="match status" value="2"/>
</dbReference>
<feature type="domain" description="HMA" evidence="2">
    <location>
        <begin position="84"/>
        <end position="147"/>
    </location>
</feature>
<reference evidence="3 4" key="1">
    <citation type="submission" date="2023-12" db="EMBL/GenBank/DDBJ databases">
        <title>A high-quality genome assembly for Dillenia turbinata (Dilleniales).</title>
        <authorList>
            <person name="Chanderbali A."/>
        </authorList>
    </citation>
    <scope>NUCLEOTIDE SEQUENCE [LARGE SCALE GENOMIC DNA]</scope>
    <source>
        <strain evidence="3">LSX21</strain>
        <tissue evidence="3">Leaf</tissue>
    </source>
</reference>
<dbReference type="AlphaFoldDB" id="A0AAN8VFM2"/>
<feature type="non-terminal residue" evidence="3">
    <location>
        <position position="1"/>
    </location>
</feature>
<feature type="region of interest" description="Disordered" evidence="1">
    <location>
        <begin position="1"/>
        <end position="84"/>
    </location>
</feature>
<feature type="compositionally biased region" description="Basic and acidic residues" evidence="1">
    <location>
        <begin position="145"/>
        <end position="158"/>
    </location>
</feature>
<dbReference type="Pfam" id="PF00403">
    <property type="entry name" value="HMA"/>
    <property type="match status" value="1"/>
</dbReference>
<feature type="compositionally biased region" description="Basic and acidic residues" evidence="1">
    <location>
        <begin position="22"/>
        <end position="39"/>
    </location>
</feature>
<feature type="compositionally biased region" description="Basic and acidic residues" evidence="1">
    <location>
        <begin position="58"/>
        <end position="82"/>
    </location>
</feature>
<dbReference type="InterPro" id="IPR044594">
    <property type="entry name" value="HIPP01/3/5/6"/>
</dbReference>
<dbReference type="InterPro" id="IPR036163">
    <property type="entry name" value="HMA_dom_sf"/>
</dbReference>
<dbReference type="GO" id="GO:0046872">
    <property type="term" value="F:metal ion binding"/>
    <property type="evidence" value="ECO:0007669"/>
    <property type="project" value="InterPro"/>
</dbReference>
<keyword evidence="4" id="KW-1185">Reference proteome</keyword>
<dbReference type="EMBL" id="JBAMMX010000015">
    <property type="protein sequence ID" value="KAK6926728.1"/>
    <property type="molecule type" value="Genomic_DNA"/>
</dbReference>
<sequence length="268" mass="28405">EGVEAVRGDSDTNKLTITGKVDPTKLQEKIAQETNKKVELISPKPNNKNKDSSGGGAGDKKSENKPEKKEKSDDKKTKEKEPPVTTAVLKMMLHCEGCVQKIRRVISKTKGYHSMSVDMQKDLITVTGTMDMKALAESLKDKLNRSVEIVPPKKDKESGGGGGGGGGDKGKKGKGGGGGGDGGKNEDGNRMEFTGYGYGPGFGYAPNYGLVQGYNYHTAYGNGPGGGYVMPVMGGYEVGYPEGAAYSVERLHAPQLFSDENPNACSIM</sequence>
<dbReference type="InterPro" id="IPR006121">
    <property type="entry name" value="HMA_dom"/>
</dbReference>
<protein>
    <submittedName>
        <fullName evidence="3">Heavy metal-associated domain, HMA</fullName>
    </submittedName>
</protein>
<comment type="caution">
    <text evidence="3">The sequence shown here is derived from an EMBL/GenBank/DDBJ whole genome shotgun (WGS) entry which is preliminary data.</text>
</comment>
<organism evidence="3 4">
    <name type="scientific">Dillenia turbinata</name>
    <dbReference type="NCBI Taxonomy" id="194707"/>
    <lineage>
        <taxon>Eukaryota</taxon>
        <taxon>Viridiplantae</taxon>
        <taxon>Streptophyta</taxon>
        <taxon>Embryophyta</taxon>
        <taxon>Tracheophyta</taxon>
        <taxon>Spermatophyta</taxon>
        <taxon>Magnoliopsida</taxon>
        <taxon>eudicotyledons</taxon>
        <taxon>Gunneridae</taxon>
        <taxon>Pentapetalae</taxon>
        <taxon>Dilleniales</taxon>
        <taxon>Dilleniaceae</taxon>
        <taxon>Dillenia</taxon>
    </lineage>
</organism>